<protein>
    <submittedName>
        <fullName evidence="2">Uncharacterized protein</fullName>
    </submittedName>
</protein>
<organism evidence="2 3">
    <name type="scientific">Rubroshorea leprosula</name>
    <dbReference type="NCBI Taxonomy" id="152421"/>
    <lineage>
        <taxon>Eukaryota</taxon>
        <taxon>Viridiplantae</taxon>
        <taxon>Streptophyta</taxon>
        <taxon>Embryophyta</taxon>
        <taxon>Tracheophyta</taxon>
        <taxon>Spermatophyta</taxon>
        <taxon>Magnoliopsida</taxon>
        <taxon>eudicotyledons</taxon>
        <taxon>Gunneridae</taxon>
        <taxon>Pentapetalae</taxon>
        <taxon>rosids</taxon>
        <taxon>malvids</taxon>
        <taxon>Malvales</taxon>
        <taxon>Dipterocarpaceae</taxon>
        <taxon>Rubroshorea</taxon>
    </lineage>
</organism>
<evidence type="ECO:0000256" key="1">
    <source>
        <dbReference type="SAM" id="MobiDB-lite"/>
    </source>
</evidence>
<evidence type="ECO:0000313" key="2">
    <source>
        <dbReference type="EMBL" id="GKV53646.1"/>
    </source>
</evidence>
<feature type="region of interest" description="Disordered" evidence="1">
    <location>
        <begin position="38"/>
        <end position="61"/>
    </location>
</feature>
<name>A0AAV5MUI0_9ROSI</name>
<accession>A0AAV5MUI0</accession>
<keyword evidence="3" id="KW-1185">Reference proteome</keyword>
<reference evidence="2 3" key="1">
    <citation type="journal article" date="2021" name="Commun. Biol.">
        <title>The genome of Shorea leprosula (Dipterocarpaceae) highlights the ecological relevance of drought in aseasonal tropical rainforests.</title>
        <authorList>
            <person name="Ng K.K.S."/>
            <person name="Kobayashi M.J."/>
            <person name="Fawcett J.A."/>
            <person name="Hatakeyama M."/>
            <person name="Paape T."/>
            <person name="Ng C.H."/>
            <person name="Ang C.C."/>
            <person name="Tnah L.H."/>
            <person name="Lee C.T."/>
            <person name="Nishiyama T."/>
            <person name="Sese J."/>
            <person name="O'Brien M.J."/>
            <person name="Copetti D."/>
            <person name="Mohd Noor M.I."/>
            <person name="Ong R.C."/>
            <person name="Putra M."/>
            <person name="Sireger I.Z."/>
            <person name="Indrioko S."/>
            <person name="Kosugi Y."/>
            <person name="Izuno A."/>
            <person name="Isagi Y."/>
            <person name="Lee S.L."/>
            <person name="Shimizu K.K."/>
        </authorList>
    </citation>
    <scope>NUCLEOTIDE SEQUENCE [LARGE SCALE GENOMIC DNA]</scope>
    <source>
        <strain evidence="2">214</strain>
    </source>
</reference>
<comment type="caution">
    <text evidence="2">The sequence shown here is derived from an EMBL/GenBank/DDBJ whole genome shotgun (WGS) entry which is preliminary data.</text>
</comment>
<dbReference type="EMBL" id="BPVZ01001653">
    <property type="protein sequence ID" value="GKV53646.1"/>
    <property type="molecule type" value="Genomic_DNA"/>
</dbReference>
<feature type="compositionally biased region" description="Basic and acidic residues" evidence="1">
    <location>
        <begin position="45"/>
        <end position="55"/>
    </location>
</feature>
<sequence>MPSLKKTEQKQQNLLRLRQANPKIYQWDYRVQCLGRRAAKQTDQNGDKSLKRSLQDSEWLI</sequence>
<gene>
    <name evidence="2" type="ORF">SLEP1_g60163</name>
</gene>
<evidence type="ECO:0000313" key="3">
    <source>
        <dbReference type="Proteomes" id="UP001054252"/>
    </source>
</evidence>
<dbReference type="AlphaFoldDB" id="A0AAV5MUI0"/>
<proteinExistence type="predicted"/>
<dbReference type="Proteomes" id="UP001054252">
    <property type="component" value="Unassembled WGS sequence"/>
</dbReference>